<dbReference type="PROSITE" id="PS50888">
    <property type="entry name" value="BHLH"/>
    <property type="match status" value="1"/>
</dbReference>
<keyword evidence="5" id="KW-0539">Nucleus</keyword>
<evidence type="ECO:0000256" key="6">
    <source>
        <dbReference type="SAM" id="MobiDB-lite"/>
    </source>
</evidence>
<evidence type="ECO:0000256" key="1">
    <source>
        <dbReference type="ARBA" id="ARBA00004123"/>
    </source>
</evidence>
<dbReference type="OrthoDB" id="5778525at2759"/>
<keyword evidence="3" id="KW-0238">DNA-binding</keyword>
<dbReference type="PANTHER" id="PTHR15741:SF27">
    <property type="entry name" value="TRANSCRIPTION FACTOR AP-4"/>
    <property type="match status" value="1"/>
</dbReference>
<name>A0A9P7BQ30_RHIOR</name>
<comment type="caution">
    <text evidence="8">The sequence shown here is derived from an EMBL/GenBank/DDBJ whole genome shotgun (WGS) entry which is preliminary data.</text>
</comment>
<feature type="compositionally biased region" description="Basic and acidic residues" evidence="6">
    <location>
        <begin position="51"/>
        <end position="66"/>
    </location>
</feature>
<reference evidence="8" key="1">
    <citation type="journal article" date="2020" name="Microb. Genom.">
        <title>Genetic diversity of clinical and environmental Mucorales isolates obtained from an investigation of mucormycosis cases among solid organ transplant recipients.</title>
        <authorList>
            <person name="Nguyen M.H."/>
            <person name="Kaul D."/>
            <person name="Muto C."/>
            <person name="Cheng S.J."/>
            <person name="Richter R.A."/>
            <person name="Bruno V.M."/>
            <person name="Liu G."/>
            <person name="Beyhan S."/>
            <person name="Sundermann A.J."/>
            <person name="Mounaud S."/>
            <person name="Pasculle A.W."/>
            <person name="Nierman W.C."/>
            <person name="Driscoll E."/>
            <person name="Cumbie R."/>
            <person name="Clancy C.J."/>
            <person name="Dupont C.L."/>
        </authorList>
    </citation>
    <scope>NUCLEOTIDE SEQUENCE</scope>
    <source>
        <strain evidence="8">GL11</strain>
    </source>
</reference>
<dbReference type="InterPro" id="IPR011598">
    <property type="entry name" value="bHLH_dom"/>
</dbReference>
<keyword evidence="9" id="KW-1185">Reference proteome</keyword>
<dbReference type="GO" id="GO:0005634">
    <property type="term" value="C:nucleus"/>
    <property type="evidence" value="ECO:0007669"/>
    <property type="project" value="UniProtKB-SubCell"/>
</dbReference>
<sequence length="203" mass="23562">MESVDLSSSLDMNENPKPIFLQKSDQLTLPLLSFKSSTVQPSNPVKRKIKTKDEKRDNHTASEQKRRNAIRSRFSELTELVPCLKDTNHSKSTILFKAVDYMKYLERKNKRLRDRLQSLSIRSQVEKRGLPVLSTEIEPDKQDLPQSTLHALLIHKEQQKQLQELQSRLQTQLGTHASFPFHHFISNNTNNLAFIIPHQPEDQ</sequence>
<evidence type="ECO:0000256" key="4">
    <source>
        <dbReference type="ARBA" id="ARBA00023163"/>
    </source>
</evidence>
<evidence type="ECO:0000259" key="7">
    <source>
        <dbReference type="PROSITE" id="PS50888"/>
    </source>
</evidence>
<dbReference type="GO" id="GO:0000978">
    <property type="term" value="F:RNA polymerase II cis-regulatory region sequence-specific DNA binding"/>
    <property type="evidence" value="ECO:0007669"/>
    <property type="project" value="TreeGrafter"/>
</dbReference>
<dbReference type="EMBL" id="JAANQT010001451">
    <property type="protein sequence ID" value="KAG1305103.1"/>
    <property type="molecule type" value="Genomic_DNA"/>
</dbReference>
<dbReference type="Gene3D" id="4.10.280.10">
    <property type="entry name" value="Helix-loop-helix DNA-binding domain"/>
    <property type="match status" value="1"/>
</dbReference>
<accession>A0A9P7BQ30</accession>
<organism evidence="8 9">
    <name type="scientific">Rhizopus oryzae</name>
    <name type="common">Mucormycosis agent</name>
    <name type="synonym">Rhizopus arrhizus var. delemar</name>
    <dbReference type="NCBI Taxonomy" id="64495"/>
    <lineage>
        <taxon>Eukaryota</taxon>
        <taxon>Fungi</taxon>
        <taxon>Fungi incertae sedis</taxon>
        <taxon>Mucoromycota</taxon>
        <taxon>Mucoromycotina</taxon>
        <taxon>Mucoromycetes</taxon>
        <taxon>Mucorales</taxon>
        <taxon>Mucorineae</taxon>
        <taxon>Rhizopodaceae</taxon>
        <taxon>Rhizopus</taxon>
    </lineage>
</organism>
<evidence type="ECO:0000256" key="3">
    <source>
        <dbReference type="ARBA" id="ARBA00023125"/>
    </source>
</evidence>
<dbReference type="PANTHER" id="PTHR15741">
    <property type="entry name" value="BASIC HELIX-LOOP-HELIX ZIP TRANSCRIPTION FACTOR"/>
    <property type="match status" value="1"/>
</dbReference>
<evidence type="ECO:0000256" key="5">
    <source>
        <dbReference type="ARBA" id="ARBA00023242"/>
    </source>
</evidence>
<feature type="domain" description="BHLH" evidence="7">
    <location>
        <begin position="54"/>
        <end position="105"/>
    </location>
</feature>
<dbReference type="InterPro" id="IPR036638">
    <property type="entry name" value="HLH_DNA-bd_sf"/>
</dbReference>
<comment type="subcellular location">
    <subcellularLocation>
        <location evidence="1">Nucleus</location>
    </subcellularLocation>
</comment>
<dbReference type="SUPFAM" id="SSF47459">
    <property type="entry name" value="HLH, helix-loop-helix DNA-binding domain"/>
    <property type="match status" value="1"/>
</dbReference>
<dbReference type="Proteomes" id="UP000716291">
    <property type="component" value="Unassembled WGS sequence"/>
</dbReference>
<keyword evidence="4" id="KW-0804">Transcription</keyword>
<dbReference type="GO" id="GO:0000981">
    <property type="term" value="F:DNA-binding transcription factor activity, RNA polymerase II-specific"/>
    <property type="evidence" value="ECO:0007669"/>
    <property type="project" value="TreeGrafter"/>
</dbReference>
<dbReference type="Pfam" id="PF00010">
    <property type="entry name" value="HLH"/>
    <property type="match status" value="1"/>
</dbReference>
<gene>
    <name evidence="8" type="ORF">G6F64_008654</name>
</gene>
<dbReference type="InterPro" id="IPR052207">
    <property type="entry name" value="Max-like/E-box_TFs"/>
</dbReference>
<evidence type="ECO:0000256" key="2">
    <source>
        <dbReference type="ARBA" id="ARBA00023015"/>
    </source>
</evidence>
<proteinExistence type="predicted"/>
<dbReference type="GO" id="GO:0046983">
    <property type="term" value="F:protein dimerization activity"/>
    <property type="evidence" value="ECO:0007669"/>
    <property type="project" value="InterPro"/>
</dbReference>
<evidence type="ECO:0000313" key="9">
    <source>
        <dbReference type="Proteomes" id="UP000716291"/>
    </source>
</evidence>
<dbReference type="SMART" id="SM00353">
    <property type="entry name" value="HLH"/>
    <property type="match status" value="1"/>
</dbReference>
<feature type="region of interest" description="Disordered" evidence="6">
    <location>
        <begin position="38"/>
        <end position="67"/>
    </location>
</feature>
<keyword evidence="2" id="KW-0805">Transcription regulation</keyword>
<protein>
    <recommendedName>
        <fullName evidence="7">BHLH domain-containing protein</fullName>
    </recommendedName>
</protein>
<evidence type="ECO:0000313" key="8">
    <source>
        <dbReference type="EMBL" id="KAG1305103.1"/>
    </source>
</evidence>
<dbReference type="AlphaFoldDB" id="A0A9P7BQ30"/>